<keyword evidence="3" id="KW-1185">Reference proteome</keyword>
<dbReference type="SUPFAM" id="SSF53146">
    <property type="entry name" value="Nitrogenase accessory factor-like"/>
    <property type="match status" value="1"/>
</dbReference>
<comment type="caution">
    <text evidence="2">The sequence shown here is derived from an EMBL/GenBank/DDBJ whole genome shotgun (WGS) entry which is preliminary data.</text>
</comment>
<dbReference type="RefSeq" id="WP_066825422.1">
    <property type="nucleotide sequence ID" value="NZ_LTBA01000019.1"/>
</dbReference>
<dbReference type="PANTHER" id="PTHR42983">
    <property type="entry name" value="DINITROGENASE IRON-MOLYBDENUM COFACTOR PROTEIN-RELATED"/>
    <property type="match status" value="1"/>
</dbReference>
<dbReference type="Proteomes" id="UP000075531">
    <property type="component" value="Unassembled WGS sequence"/>
</dbReference>
<evidence type="ECO:0000313" key="3">
    <source>
        <dbReference type="Proteomes" id="UP000075531"/>
    </source>
</evidence>
<dbReference type="InterPro" id="IPR003731">
    <property type="entry name" value="Di-Nase_FeMo-co_biosynth"/>
</dbReference>
<evidence type="ECO:0000313" key="2">
    <source>
        <dbReference type="EMBL" id="KYH34308.1"/>
    </source>
</evidence>
<dbReference type="AlphaFoldDB" id="A0A151B317"/>
<evidence type="ECO:0000259" key="1">
    <source>
        <dbReference type="Pfam" id="PF02579"/>
    </source>
</evidence>
<dbReference type="Gene3D" id="3.30.420.130">
    <property type="entry name" value="Dinitrogenase iron-molybdenum cofactor biosynthesis domain"/>
    <property type="match status" value="1"/>
</dbReference>
<dbReference type="PATRIC" id="fig|1121338.3.peg.1773"/>
<reference evidence="2 3" key="1">
    <citation type="submission" date="2016-02" db="EMBL/GenBank/DDBJ databases">
        <title>Genome sequence of Clostridium tepidiprofundi DSM 19306.</title>
        <authorList>
            <person name="Poehlein A."/>
            <person name="Daniel R."/>
        </authorList>
    </citation>
    <scope>NUCLEOTIDE SEQUENCE [LARGE SCALE GENOMIC DNA]</scope>
    <source>
        <strain evidence="2 3">DSM 19306</strain>
    </source>
</reference>
<dbReference type="InterPro" id="IPR036105">
    <property type="entry name" value="DiNase_FeMo-co_biosyn_sf"/>
</dbReference>
<feature type="domain" description="Dinitrogenase iron-molybdenum cofactor biosynthesis" evidence="1">
    <location>
        <begin position="13"/>
        <end position="102"/>
    </location>
</feature>
<gene>
    <name evidence="2" type="ORF">CLTEP_17330</name>
</gene>
<accession>A0A151B317</accession>
<dbReference type="EMBL" id="LTBA01000019">
    <property type="protein sequence ID" value="KYH34308.1"/>
    <property type="molecule type" value="Genomic_DNA"/>
</dbReference>
<protein>
    <submittedName>
        <fullName evidence="2">Dinitrogenase iron-molybdenum cofactor</fullName>
    </submittedName>
</protein>
<dbReference type="Pfam" id="PF02579">
    <property type="entry name" value="Nitro_FeMo-Co"/>
    <property type="match status" value="1"/>
</dbReference>
<organism evidence="2 3">
    <name type="scientific">Clostridium tepidiprofundi DSM 19306</name>
    <dbReference type="NCBI Taxonomy" id="1121338"/>
    <lineage>
        <taxon>Bacteria</taxon>
        <taxon>Bacillati</taxon>
        <taxon>Bacillota</taxon>
        <taxon>Clostridia</taxon>
        <taxon>Eubacteriales</taxon>
        <taxon>Clostridiaceae</taxon>
        <taxon>Clostridium</taxon>
    </lineage>
</organism>
<dbReference type="OrthoDB" id="9807451at2"/>
<dbReference type="PANTHER" id="PTHR42983:SF1">
    <property type="entry name" value="IRON-MOLYBDENUM PROTEIN"/>
    <property type="match status" value="1"/>
</dbReference>
<name>A0A151B317_9CLOT</name>
<sequence length="120" mass="12995">MKIAISSTGKTIDDTMDSRFGRCNYFIIYDLDTDEYKAIENNGISSAQGAGIAAAQQILDENVDVVISGKLGPNAYRIIEGEGITMLQAEQDKISNIINEYRENKLSHQKGAGAAHAGLK</sequence>
<dbReference type="STRING" id="1121338.CLTEP_17330"/>
<proteinExistence type="predicted"/>